<protein>
    <submittedName>
        <fullName evidence="1">Uncharacterized protein</fullName>
    </submittedName>
</protein>
<evidence type="ECO:0000313" key="2">
    <source>
        <dbReference type="EMBL" id="PYD66954.1"/>
    </source>
</evidence>
<evidence type="ECO:0000313" key="4">
    <source>
        <dbReference type="Proteomes" id="UP000247512"/>
    </source>
</evidence>
<keyword evidence="4" id="KW-1185">Reference proteome</keyword>
<organism evidence="1 3">
    <name type="scientific">Komagataeibacter nataicola</name>
    <dbReference type="NCBI Taxonomy" id="265960"/>
    <lineage>
        <taxon>Bacteria</taxon>
        <taxon>Pseudomonadati</taxon>
        <taxon>Pseudomonadota</taxon>
        <taxon>Alphaproteobacteria</taxon>
        <taxon>Acetobacterales</taxon>
        <taxon>Acetobacteraceae</taxon>
        <taxon>Komagataeibacter</taxon>
    </lineage>
</organism>
<name>A0A9N7CB33_9PROT</name>
<reference evidence="3" key="1">
    <citation type="submission" date="2017-02" db="EMBL/GenBank/DDBJ databases">
        <title>zhang.</title>
        <authorList>
            <person name="Zhang H."/>
        </authorList>
    </citation>
    <scope>NUCLEOTIDE SEQUENCE [LARGE SCALE GENOMIC DNA]</scope>
    <source>
        <strain evidence="3">RZS01</strain>
    </source>
</reference>
<dbReference type="Proteomes" id="UP000189683">
    <property type="component" value="Chromosome"/>
</dbReference>
<dbReference type="Proteomes" id="UP000247512">
    <property type="component" value="Unassembled WGS sequence"/>
</dbReference>
<dbReference type="KEGG" id="kna:B0W47_11930"/>
<dbReference type="EMBL" id="NIRT01000007">
    <property type="protein sequence ID" value="PYD66954.1"/>
    <property type="molecule type" value="Genomic_DNA"/>
</dbReference>
<proteinExistence type="predicted"/>
<reference evidence="1" key="2">
    <citation type="submission" date="2017-02" db="EMBL/GenBank/DDBJ databases">
        <authorList>
            <person name="Zhang H."/>
        </authorList>
    </citation>
    <scope>NUCLEOTIDE SEQUENCE</scope>
    <source>
        <strain evidence="1">RZS01</strain>
    </source>
</reference>
<dbReference type="EMBL" id="CP019875">
    <property type="protein sequence ID" value="AQU88057.1"/>
    <property type="molecule type" value="Genomic_DNA"/>
</dbReference>
<dbReference type="AlphaFoldDB" id="A0A9N7CB33"/>
<sequence length="90" mass="9434">MWSEGHKYTYNDLGSDAHLCGGAGGCLIDERGAIKLSKDEFYQFAKTGFDFKIIGYHGTVTGHVPASAFQSVIDQCPDTGSVNTAGASGG</sequence>
<reference evidence="2 4" key="3">
    <citation type="submission" date="2017-06" db="EMBL/GenBank/DDBJ databases">
        <title>A draft genome sequence of Komagataeibacter nataicola LMG 1536.</title>
        <authorList>
            <person name="Skraban J."/>
            <person name="Cleenwerck I."/>
            <person name="Vandamme P."/>
            <person name="Trcek J."/>
        </authorList>
    </citation>
    <scope>NUCLEOTIDE SEQUENCE [LARGE SCALE GENOMIC DNA]</scope>
    <source>
        <strain evidence="2 4">LMG 1536</strain>
    </source>
</reference>
<gene>
    <name evidence="1" type="ORF">B0W47_11930</name>
    <name evidence="2" type="ORF">CDI09_06070</name>
</gene>
<accession>A0A9N7CB33</accession>
<evidence type="ECO:0000313" key="1">
    <source>
        <dbReference type="EMBL" id="AQU88057.1"/>
    </source>
</evidence>
<evidence type="ECO:0000313" key="3">
    <source>
        <dbReference type="Proteomes" id="UP000189683"/>
    </source>
</evidence>